<protein>
    <recommendedName>
        <fullName evidence="4">TIGR04255 family protein</fullName>
    </recommendedName>
</protein>
<name>L0DID6_SINAD</name>
<dbReference type="AlphaFoldDB" id="L0DID6"/>
<gene>
    <name evidence="2" type="ordered locus">Sinac_4192</name>
</gene>
<dbReference type="NCBIfam" id="TIGR04255">
    <property type="entry name" value="sporadTIGR04255"/>
    <property type="match status" value="1"/>
</dbReference>
<dbReference type="KEGG" id="saci:Sinac_4192"/>
<sequence>MKLNNPPVIQSWIEFKFASGQEKPPWNLETAEEFLNRYEDRLPHQEAIIETTSQTRPFSGPQRSQRVSPKDKLDKAWARNDDQSHWLQIADDQMVYNQTRVESYLGFESLRDEALSKLGDYVDFFRPETLKSVELHYVDLIEIPTPVEQKIELQDYFHLRVEMPDEFGLVWHFSNQIFVKPKTKEDNNVLEVKFQSVRPDEEAGTYRFRLDWHFICLHLESWSRDIVCGRLDQAHTCLLNYFRASVTEKTWQLFQPSDEG</sequence>
<dbReference type="EMBL" id="CP003364">
    <property type="protein sequence ID" value="AGA28396.1"/>
    <property type="molecule type" value="Genomic_DNA"/>
</dbReference>
<evidence type="ECO:0000256" key="1">
    <source>
        <dbReference type="SAM" id="MobiDB-lite"/>
    </source>
</evidence>
<reference evidence="2 3" key="1">
    <citation type="submission" date="2012-02" db="EMBL/GenBank/DDBJ databases">
        <title>Complete sequence of chromosome of Singulisphaera acidiphila DSM 18658.</title>
        <authorList>
            <consortium name="US DOE Joint Genome Institute (JGI-PGF)"/>
            <person name="Lucas S."/>
            <person name="Copeland A."/>
            <person name="Lapidus A."/>
            <person name="Glavina del Rio T."/>
            <person name="Dalin E."/>
            <person name="Tice H."/>
            <person name="Bruce D."/>
            <person name="Goodwin L."/>
            <person name="Pitluck S."/>
            <person name="Peters L."/>
            <person name="Ovchinnikova G."/>
            <person name="Chertkov O."/>
            <person name="Kyrpides N."/>
            <person name="Mavromatis K."/>
            <person name="Ivanova N."/>
            <person name="Brettin T."/>
            <person name="Detter J.C."/>
            <person name="Han C."/>
            <person name="Larimer F."/>
            <person name="Land M."/>
            <person name="Hauser L."/>
            <person name="Markowitz V."/>
            <person name="Cheng J.-F."/>
            <person name="Hugenholtz P."/>
            <person name="Woyke T."/>
            <person name="Wu D."/>
            <person name="Tindall B."/>
            <person name="Pomrenke H."/>
            <person name="Brambilla E."/>
            <person name="Klenk H.-P."/>
            <person name="Eisen J.A."/>
        </authorList>
    </citation>
    <scope>NUCLEOTIDE SEQUENCE [LARGE SCALE GENOMIC DNA]</scope>
    <source>
        <strain evidence="3">ATCC BAA-1392 / DSM 18658 / VKM B-2454 / MOB10</strain>
    </source>
</reference>
<dbReference type="InterPro" id="IPR026349">
    <property type="entry name" value="CHP04255"/>
</dbReference>
<keyword evidence="3" id="KW-1185">Reference proteome</keyword>
<accession>L0DID6</accession>
<proteinExistence type="predicted"/>
<evidence type="ECO:0000313" key="3">
    <source>
        <dbReference type="Proteomes" id="UP000010798"/>
    </source>
</evidence>
<organism evidence="2 3">
    <name type="scientific">Singulisphaera acidiphila (strain ATCC BAA-1392 / DSM 18658 / VKM B-2454 / MOB10)</name>
    <dbReference type="NCBI Taxonomy" id="886293"/>
    <lineage>
        <taxon>Bacteria</taxon>
        <taxon>Pseudomonadati</taxon>
        <taxon>Planctomycetota</taxon>
        <taxon>Planctomycetia</taxon>
        <taxon>Isosphaerales</taxon>
        <taxon>Isosphaeraceae</taxon>
        <taxon>Singulisphaera</taxon>
    </lineage>
</organism>
<evidence type="ECO:0000313" key="2">
    <source>
        <dbReference type="EMBL" id="AGA28396.1"/>
    </source>
</evidence>
<dbReference type="Proteomes" id="UP000010798">
    <property type="component" value="Chromosome"/>
</dbReference>
<dbReference type="HOGENOM" id="CLU_1069186_0_0_0"/>
<dbReference type="RefSeq" id="WP_015247524.1">
    <property type="nucleotide sequence ID" value="NC_019892.1"/>
</dbReference>
<evidence type="ECO:0008006" key="4">
    <source>
        <dbReference type="Google" id="ProtNLM"/>
    </source>
</evidence>
<feature type="region of interest" description="Disordered" evidence="1">
    <location>
        <begin position="50"/>
        <end position="70"/>
    </location>
</feature>
<feature type="compositionally biased region" description="Polar residues" evidence="1">
    <location>
        <begin position="50"/>
        <end position="67"/>
    </location>
</feature>